<dbReference type="HOGENOM" id="CLU_061463_0_0_1"/>
<protein>
    <recommendedName>
        <fullName evidence="2">Large ribosomal subunit protein bL21m</fullName>
    </recommendedName>
</protein>
<dbReference type="EMBL" id="KN846963">
    <property type="protein sequence ID" value="KIW62198.1"/>
    <property type="molecule type" value="Genomic_DNA"/>
</dbReference>
<sequence length="298" mass="33648">MCRICGRMIKCIFDSMPSRAPSRPKLALQRYRKPTSHHVSSRSIVQSALNISHKHTSPSQTLPAFLLPFRFRAQLHQATSQQSATTPISQFQNTQPEIPPTYLSNQIEQTGSSLSTDSTATVPSSTSPLLSRPLVLSRSVQSLLPKLHAQKPHYIVAHIHRFPYLLTEGDTLRLPFHMKNVSPGDILRFNRASVLGSRDFTLKAGTSSTESYDAKHTGEPNYLDERLFECRVRVMGIETQPMQFKEKKKRRNRHRKVVKSKHKYTLCRVMDVKTKGLEELISSEKGMVLLEGDGDGEA</sequence>
<proteinExistence type="inferred from homology"/>
<dbReference type="PANTHER" id="PTHR21349">
    <property type="entry name" value="50S RIBOSOMAL PROTEIN L21"/>
    <property type="match status" value="1"/>
</dbReference>
<dbReference type="GO" id="GO:0003735">
    <property type="term" value="F:structural constituent of ribosome"/>
    <property type="evidence" value="ECO:0007669"/>
    <property type="project" value="TreeGrafter"/>
</dbReference>
<reference evidence="4 5" key="1">
    <citation type="submission" date="2015-01" db="EMBL/GenBank/DDBJ databases">
        <title>The Genome Sequence of Capronia semiimmersa CBS27337.</title>
        <authorList>
            <consortium name="The Broad Institute Genomics Platform"/>
            <person name="Cuomo C."/>
            <person name="de Hoog S."/>
            <person name="Gorbushina A."/>
            <person name="Stielow B."/>
            <person name="Teixiera M."/>
            <person name="Abouelleil A."/>
            <person name="Chapman S.B."/>
            <person name="Priest M."/>
            <person name="Young S.K."/>
            <person name="Wortman J."/>
            <person name="Nusbaum C."/>
            <person name="Birren B."/>
        </authorList>
    </citation>
    <scope>NUCLEOTIDE SEQUENCE [LARGE SCALE GENOMIC DNA]</scope>
    <source>
        <strain evidence="4 5">CBS 27337</strain>
    </source>
</reference>
<dbReference type="InterPro" id="IPR036164">
    <property type="entry name" value="bL21-like_sf"/>
</dbReference>
<comment type="similarity">
    <text evidence="1">Belongs to the bacterial ribosomal protein bL21 family.</text>
</comment>
<feature type="region of interest" description="Disordered" evidence="3">
    <location>
        <begin position="82"/>
        <end position="102"/>
    </location>
</feature>
<dbReference type="GO" id="GO:0005762">
    <property type="term" value="C:mitochondrial large ribosomal subunit"/>
    <property type="evidence" value="ECO:0007669"/>
    <property type="project" value="TreeGrafter"/>
</dbReference>
<evidence type="ECO:0000256" key="2">
    <source>
        <dbReference type="ARBA" id="ARBA00044129"/>
    </source>
</evidence>
<name>A0A0D2F2N0_9EURO</name>
<accession>A0A0D2F2N0</accession>
<organism evidence="4 5">
    <name type="scientific">Phialophora macrospora</name>
    <dbReference type="NCBI Taxonomy" id="1851006"/>
    <lineage>
        <taxon>Eukaryota</taxon>
        <taxon>Fungi</taxon>
        <taxon>Dikarya</taxon>
        <taxon>Ascomycota</taxon>
        <taxon>Pezizomycotina</taxon>
        <taxon>Eurotiomycetes</taxon>
        <taxon>Chaetothyriomycetidae</taxon>
        <taxon>Chaetothyriales</taxon>
        <taxon>Herpotrichiellaceae</taxon>
        <taxon>Phialophora</taxon>
    </lineage>
</organism>
<dbReference type="AlphaFoldDB" id="A0A0D2F2N0"/>
<dbReference type="SUPFAM" id="SSF141091">
    <property type="entry name" value="L21p-like"/>
    <property type="match status" value="1"/>
</dbReference>
<dbReference type="STRING" id="5601.A0A0D2F2N0"/>
<dbReference type="InterPro" id="IPR028909">
    <property type="entry name" value="bL21-like"/>
</dbReference>
<gene>
    <name evidence="4" type="ORF">PV04_10396</name>
</gene>
<evidence type="ECO:0000313" key="4">
    <source>
        <dbReference type="EMBL" id="KIW62198.1"/>
    </source>
</evidence>
<keyword evidence="5" id="KW-1185">Reference proteome</keyword>
<evidence type="ECO:0000256" key="3">
    <source>
        <dbReference type="SAM" id="MobiDB-lite"/>
    </source>
</evidence>
<dbReference type="PANTHER" id="PTHR21349:SF0">
    <property type="entry name" value="LARGE RIBOSOMAL SUBUNIT PROTEIN BL21M"/>
    <property type="match status" value="1"/>
</dbReference>
<dbReference type="Proteomes" id="UP000054266">
    <property type="component" value="Unassembled WGS sequence"/>
</dbReference>
<evidence type="ECO:0000313" key="5">
    <source>
        <dbReference type="Proteomes" id="UP000054266"/>
    </source>
</evidence>
<evidence type="ECO:0000256" key="1">
    <source>
        <dbReference type="ARBA" id="ARBA00008563"/>
    </source>
</evidence>